<accession>A0A3R7ILL5</accession>
<dbReference type="Proteomes" id="UP000283709">
    <property type="component" value="Unassembled WGS sequence"/>
</dbReference>
<evidence type="ECO:0000259" key="4">
    <source>
        <dbReference type="PROSITE" id="PS50995"/>
    </source>
</evidence>
<evidence type="ECO:0000313" key="6">
    <source>
        <dbReference type="Proteomes" id="UP000283709"/>
    </source>
</evidence>
<dbReference type="AlphaFoldDB" id="A0A3R7ILL5"/>
<dbReference type="PANTHER" id="PTHR42756:SF1">
    <property type="entry name" value="TRANSCRIPTIONAL REPRESSOR OF EMRAB OPERON"/>
    <property type="match status" value="1"/>
</dbReference>
<proteinExistence type="predicted"/>
<keyword evidence="3" id="KW-0804">Transcription</keyword>
<dbReference type="SMART" id="SM00347">
    <property type="entry name" value="HTH_MARR"/>
    <property type="match status" value="1"/>
</dbReference>
<dbReference type="Gene3D" id="1.10.10.10">
    <property type="entry name" value="Winged helix-like DNA-binding domain superfamily/Winged helix DNA-binding domain"/>
    <property type="match status" value="1"/>
</dbReference>
<dbReference type="PROSITE" id="PS50995">
    <property type="entry name" value="HTH_MARR_2"/>
    <property type="match status" value="1"/>
</dbReference>
<dbReference type="InterPro" id="IPR036390">
    <property type="entry name" value="WH_DNA-bd_sf"/>
</dbReference>
<evidence type="ECO:0000256" key="1">
    <source>
        <dbReference type="ARBA" id="ARBA00023015"/>
    </source>
</evidence>
<comment type="caution">
    <text evidence="5">The sequence shown here is derived from an EMBL/GenBank/DDBJ whole genome shotgun (WGS) entry which is preliminary data.</text>
</comment>
<sequence length="176" mass="19426">MEKQRLDNLLGALSLAMMDRIRDAVSTETGLHETTVFALTLLSQRPAITIDTLARLLGLAHSTVVRLVERLAEDGYIERHSGTDRRAVFLSLAPAGRAIVNVALSARQTAISKLTDQFPERAQTKLIAMCEQLLSLMSTDATTAIRNCRLCDETVCDLDRCPVEHQYRHHIGSAAD</sequence>
<feature type="domain" description="HTH marR-type" evidence="4">
    <location>
        <begin position="3"/>
        <end position="135"/>
    </location>
</feature>
<dbReference type="InterPro" id="IPR036388">
    <property type="entry name" value="WH-like_DNA-bd_sf"/>
</dbReference>
<name>A0A3R7ILL5_9BURK</name>
<organism evidence="5 6">
    <name type="scientific">Paraburkholderia fungorum</name>
    <dbReference type="NCBI Taxonomy" id="134537"/>
    <lineage>
        <taxon>Bacteria</taxon>
        <taxon>Pseudomonadati</taxon>
        <taxon>Pseudomonadota</taxon>
        <taxon>Betaproteobacteria</taxon>
        <taxon>Burkholderiales</taxon>
        <taxon>Burkholderiaceae</taxon>
        <taxon>Paraburkholderia</taxon>
    </lineage>
</organism>
<dbReference type="GO" id="GO:0003677">
    <property type="term" value="F:DNA binding"/>
    <property type="evidence" value="ECO:0007669"/>
    <property type="project" value="UniProtKB-KW"/>
</dbReference>
<keyword evidence="1" id="KW-0805">Transcription regulation</keyword>
<gene>
    <name evidence="5" type="ORF">BCY88_29540</name>
</gene>
<dbReference type="PANTHER" id="PTHR42756">
    <property type="entry name" value="TRANSCRIPTIONAL REGULATOR, MARR"/>
    <property type="match status" value="1"/>
</dbReference>
<dbReference type="RefSeq" id="WP_120345902.1">
    <property type="nucleotide sequence ID" value="NZ_MCAS01000020.1"/>
</dbReference>
<reference evidence="5 6" key="1">
    <citation type="submission" date="2016-07" db="EMBL/GenBank/DDBJ databases">
        <title>Genome analysis of Burkholderia fungorum ES3-20.</title>
        <authorList>
            <person name="Xu D."/>
            <person name="Yao R."/>
            <person name="Zheng S."/>
        </authorList>
    </citation>
    <scope>NUCLEOTIDE SEQUENCE [LARGE SCALE GENOMIC DNA]</scope>
    <source>
        <strain evidence="5 6">ES3-20</strain>
    </source>
</reference>
<dbReference type="InterPro" id="IPR000835">
    <property type="entry name" value="HTH_MarR-typ"/>
</dbReference>
<dbReference type="SUPFAM" id="SSF46785">
    <property type="entry name" value="Winged helix' DNA-binding domain"/>
    <property type="match status" value="1"/>
</dbReference>
<dbReference type="EMBL" id="MCAS01000020">
    <property type="protein sequence ID" value="RKF44273.1"/>
    <property type="molecule type" value="Genomic_DNA"/>
</dbReference>
<dbReference type="Pfam" id="PF12802">
    <property type="entry name" value="MarR_2"/>
    <property type="match status" value="1"/>
</dbReference>
<evidence type="ECO:0000313" key="5">
    <source>
        <dbReference type="EMBL" id="RKF44273.1"/>
    </source>
</evidence>
<keyword evidence="2" id="KW-0238">DNA-binding</keyword>
<protein>
    <recommendedName>
        <fullName evidence="4">HTH marR-type domain-containing protein</fullName>
    </recommendedName>
</protein>
<dbReference type="GO" id="GO:0003700">
    <property type="term" value="F:DNA-binding transcription factor activity"/>
    <property type="evidence" value="ECO:0007669"/>
    <property type="project" value="InterPro"/>
</dbReference>
<evidence type="ECO:0000256" key="2">
    <source>
        <dbReference type="ARBA" id="ARBA00023125"/>
    </source>
</evidence>
<evidence type="ECO:0000256" key="3">
    <source>
        <dbReference type="ARBA" id="ARBA00023163"/>
    </source>
</evidence>
<dbReference type="OrthoDB" id="32523at2"/>